<accession>A0A4D9EM74</accession>
<reference evidence="2 3" key="1">
    <citation type="submission" date="2019-04" db="EMBL/GenBank/DDBJ databases">
        <title>Draft genome of the big-headed turtle Platysternon megacephalum.</title>
        <authorList>
            <person name="Gong S."/>
        </authorList>
    </citation>
    <scope>NUCLEOTIDE SEQUENCE [LARGE SCALE GENOMIC DNA]</scope>
    <source>
        <strain evidence="2">DO16091913</strain>
        <tissue evidence="2">Muscle</tissue>
    </source>
</reference>
<proteinExistence type="predicted"/>
<reference evidence="2 3" key="2">
    <citation type="submission" date="2019-04" db="EMBL/GenBank/DDBJ databases">
        <title>The genome sequence of big-headed turtle.</title>
        <authorList>
            <person name="Gong S."/>
        </authorList>
    </citation>
    <scope>NUCLEOTIDE SEQUENCE [LARGE SCALE GENOMIC DNA]</scope>
    <source>
        <strain evidence="2">DO16091913</strain>
        <tissue evidence="2">Muscle</tissue>
    </source>
</reference>
<sequence>MTELFPDCVDNTTERHRACDSPQVQAKRTIRRDCRRFGGGFLDTELVLWEQLTGKSYCAKPSLGVADSTSSSQHRNTPILLEQRRNLGMTPPLQAMGPSMKEYSLQSTFPNGNGKHVVNGSGGKIPYR</sequence>
<keyword evidence="3" id="KW-1185">Reference proteome</keyword>
<gene>
    <name evidence="2" type="ORF">DR999_PMT05207</name>
</gene>
<evidence type="ECO:0000313" key="3">
    <source>
        <dbReference type="Proteomes" id="UP000297703"/>
    </source>
</evidence>
<protein>
    <submittedName>
        <fullName evidence="2">DnaJ-like protein subfamily B member 4</fullName>
    </submittedName>
</protein>
<evidence type="ECO:0000256" key="1">
    <source>
        <dbReference type="SAM" id="MobiDB-lite"/>
    </source>
</evidence>
<feature type="region of interest" description="Disordered" evidence="1">
    <location>
        <begin position="103"/>
        <end position="128"/>
    </location>
</feature>
<organism evidence="2 3">
    <name type="scientific">Platysternon megacephalum</name>
    <name type="common">big-headed turtle</name>
    <dbReference type="NCBI Taxonomy" id="55544"/>
    <lineage>
        <taxon>Eukaryota</taxon>
        <taxon>Metazoa</taxon>
        <taxon>Chordata</taxon>
        <taxon>Craniata</taxon>
        <taxon>Vertebrata</taxon>
        <taxon>Euteleostomi</taxon>
        <taxon>Archelosauria</taxon>
        <taxon>Testudinata</taxon>
        <taxon>Testudines</taxon>
        <taxon>Cryptodira</taxon>
        <taxon>Durocryptodira</taxon>
        <taxon>Testudinoidea</taxon>
        <taxon>Platysternidae</taxon>
        <taxon>Platysternon</taxon>
    </lineage>
</organism>
<dbReference type="Proteomes" id="UP000297703">
    <property type="component" value="Unassembled WGS sequence"/>
</dbReference>
<dbReference type="AlphaFoldDB" id="A0A4D9EM74"/>
<evidence type="ECO:0000313" key="2">
    <source>
        <dbReference type="EMBL" id="TFK11619.1"/>
    </source>
</evidence>
<name>A0A4D9EM74_9SAUR</name>
<dbReference type="EMBL" id="QXTE01000030">
    <property type="protein sequence ID" value="TFK11619.1"/>
    <property type="molecule type" value="Genomic_DNA"/>
</dbReference>
<comment type="caution">
    <text evidence="2">The sequence shown here is derived from an EMBL/GenBank/DDBJ whole genome shotgun (WGS) entry which is preliminary data.</text>
</comment>